<dbReference type="AlphaFoldDB" id="A0A9W8RQT9"/>
<gene>
    <name evidence="1" type="ORF">NW762_011938</name>
</gene>
<keyword evidence="2" id="KW-1185">Reference proteome</keyword>
<proteinExistence type="predicted"/>
<accession>A0A9W8RQT9</accession>
<dbReference type="EMBL" id="JAOQAZ010000031">
    <property type="protein sequence ID" value="KAJ4250128.1"/>
    <property type="molecule type" value="Genomic_DNA"/>
</dbReference>
<evidence type="ECO:0000313" key="2">
    <source>
        <dbReference type="Proteomes" id="UP001152049"/>
    </source>
</evidence>
<name>A0A9W8RQT9_9HYPO</name>
<evidence type="ECO:0000313" key="1">
    <source>
        <dbReference type="EMBL" id="KAJ4250128.1"/>
    </source>
</evidence>
<sequence length="68" mass="7574">MLGTAGSHTRDIQEKYMIFDFRCLLFMLCKASVALDLVKLGNAPQHPSPMLHADPFHDFDIGIPDGTQ</sequence>
<protein>
    <submittedName>
        <fullName evidence="1">Uncharacterized protein</fullName>
    </submittedName>
</protein>
<dbReference type="Proteomes" id="UP001152049">
    <property type="component" value="Unassembled WGS sequence"/>
</dbReference>
<reference evidence="1" key="1">
    <citation type="submission" date="2022-09" db="EMBL/GenBank/DDBJ databases">
        <title>Fusarium specimens isolated from Avocado Roots.</title>
        <authorList>
            <person name="Stajich J."/>
            <person name="Roper C."/>
            <person name="Heimlech-Rivalta G."/>
        </authorList>
    </citation>
    <scope>NUCLEOTIDE SEQUENCE</scope>
    <source>
        <strain evidence="1">CF00136</strain>
    </source>
</reference>
<organism evidence="1 2">
    <name type="scientific">Fusarium torreyae</name>
    <dbReference type="NCBI Taxonomy" id="1237075"/>
    <lineage>
        <taxon>Eukaryota</taxon>
        <taxon>Fungi</taxon>
        <taxon>Dikarya</taxon>
        <taxon>Ascomycota</taxon>
        <taxon>Pezizomycotina</taxon>
        <taxon>Sordariomycetes</taxon>
        <taxon>Hypocreomycetidae</taxon>
        <taxon>Hypocreales</taxon>
        <taxon>Nectriaceae</taxon>
        <taxon>Fusarium</taxon>
    </lineage>
</organism>
<comment type="caution">
    <text evidence="1">The sequence shown here is derived from an EMBL/GenBank/DDBJ whole genome shotgun (WGS) entry which is preliminary data.</text>
</comment>